<evidence type="ECO:0008006" key="10">
    <source>
        <dbReference type="Google" id="ProtNLM"/>
    </source>
</evidence>
<dbReference type="EMBL" id="CP002780">
    <property type="protein sequence ID" value="AEG59615.1"/>
    <property type="molecule type" value="Genomic_DNA"/>
</dbReference>
<dbReference type="AlphaFoldDB" id="F6DPN8"/>
<dbReference type="Gene3D" id="1.20.1430.10">
    <property type="entry name" value="Families 57/38 glycoside transferase, middle domain"/>
    <property type="match status" value="1"/>
</dbReference>
<dbReference type="eggNOG" id="COG1543">
    <property type="taxonomic scope" value="Bacteria"/>
</dbReference>
<evidence type="ECO:0000259" key="7">
    <source>
        <dbReference type="Pfam" id="PF09210"/>
    </source>
</evidence>
<evidence type="ECO:0000313" key="9">
    <source>
        <dbReference type="Proteomes" id="UP000009234"/>
    </source>
</evidence>
<keyword evidence="2 5" id="KW-0119">Carbohydrate metabolism</keyword>
<evidence type="ECO:0000256" key="3">
    <source>
        <dbReference type="PIRSR" id="PIRSR640042-1"/>
    </source>
</evidence>
<dbReference type="InterPro" id="IPR037090">
    <property type="entry name" value="57_glycoside_trans_central"/>
</dbReference>
<dbReference type="Proteomes" id="UP000009234">
    <property type="component" value="Chromosome"/>
</dbReference>
<dbReference type="InterPro" id="IPR028995">
    <property type="entry name" value="Glyco_hydro_57/38_cen_sf"/>
</dbReference>
<dbReference type="GO" id="GO:0030979">
    <property type="term" value="P:alpha-glucan biosynthetic process"/>
    <property type="evidence" value="ECO:0007669"/>
    <property type="project" value="InterPro"/>
</dbReference>
<comment type="similarity">
    <text evidence="1 5">Belongs to the glycosyl hydrolase 57 family.</text>
</comment>
<proteinExistence type="inferred from homology"/>
<keyword evidence="9" id="KW-1185">Reference proteome</keyword>
<dbReference type="GO" id="GO:0005576">
    <property type="term" value="C:extracellular region"/>
    <property type="evidence" value="ECO:0007669"/>
    <property type="project" value="TreeGrafter"/>
</dbReference>
<name>F6DPN8_DESRL</name>
<protein>
    <recommendedName>
        <fullName evidence="10">1,4-alpha-glucan branching enzyme</fullName>
    </recommendedName>
</protein>
<evidence type="ECO:0000256" key="5">
    <source>
        <dbReference type="RuleBase" id="RU361196"/>
    </source>
</evidence>
<feature type="binding site" evidence="4">
    <location>
        <position position="258"/>
    </location>
    <ligand>
        <name>substrate</name>
    </ligand>
</feature>
<dbReference type="InterPro" id="IPR027291">
    <property type="entry name" value="Glyco_hydro_38_N_sf"/>
</dbReference>
<feature type="binding site" evidence="4">
    <location>
        <position position="241"/>
    </location>
    <ligand>
        <name>substrate</name>
    </ligand>
</feature>
<gene>
    <name evidence="8" type="ordered locus">Desru_1342</name>
</gene>
<dbReference type="CDD" id="cd10792">
    <property type="entry name" value="GH57N_AmyC_like"/>
    <property type="match status" value="1"/>
</dbReference>
<dbReference type="InterPro" id="IPR004300">
    <property type="entry name" value="Glyco_hydro_57_N"/>
</dbReference>
<dbReference type="PANTHER" id="PTHR41695:SF1">
    <property type="entry name" value="1,4-ALPHA-GLUCAN BRANCHING ENZYME TK1436"/>
    <property type="match status" value="1"/>
</dbReference>
<feature type="active site" description="Nucleophile" evidence="3">
    <location>
        <position position="189"/>
    </location>
</feature>
<evidence type="ECO:0000256" key="4">
    <source>
        <dbReference type="PIRSR" id="PIRSR640042-2"/>
    </source>
</evidence>
<reference evidence="8 9" key="2">
    <citation type="journal article" date="2012" name="Stand. Genomic Sci.">
        <title>Complete genome sequence of the sulfate-reducing firmicute Desulfotomaculum ruminis type strain (DL(T)).</title>
        <authorList>
            <person name="Spring S."/>
            <person name="Visser M."/>
            <person name="Lu M."/>
            <person name="Copeland A."/>
            <person name="Lapidus A."/>
            <person name="Lucas S."/>
            <person name="Cheng J.F."/>
            <person name="Han C."/>
            <person name="Tapia R."/>
            <person name="Goodwin L.A."/>
            <person name="Pitluck S."/>
            <person name="Ivanova N."/>
            <person name="Land M."/>
            <person name="Hauser L."/>
            <person name="Larimer F."/>
            <person name="Rohde M."/>
            <person name="Goker M."/>
            <person name="Detter J.C."/>
            <person name="Kyrpides N.C."/>
            <person name="Woyke T."/>
            <person name="Schaap P.J."/>
            <person name="Plugge C.M."/>
            <person name="Muyzer G."/>
            <person name="Kuever J."/>
            <person name="Pereira I.A."/>
            <person name="Parshina S.N."/>
            <person name="Bernier-Latmani R."/>
            <person name="Stams A.J."/>
            <person name="Klenk H.P."/>
        </authorList>
    </citation>
    <scope>NUCLEOTIDE SEQUENCE [LARGE SCALE GENOMIC DNA]</scope>
    <source>
        <strain evidence="9">ATCC 23193 / DSM 2154 / NCIB 8452 / DL</strain>
    </source>
</reference>
<feature type="binding site" evidence="4">
    <location>
        <position position="406"/>
    </location>
    <ligand>
        <name>substrate</name>
    </ligand>
</feature>
<organism evidence="8 9">
    <name type="scientific">Desulforamulus ruminis (strain ATCC 23193 / DSM 2154 / NCIMB 8452 / DL)</name>
    <name type="common">Desulfotomaculum ruminis</name>
    <dbReference type="NCBI Taxonomy" id="696281"/>
    <lineage>
        <taxon>Bacteria</taxon>
        <taxon>Bacillati</taxon>
        <taxon>Bacillota</taxon>
        <taxon>Clostridia</taxon>
        <taxon>Eubacteriales</taxon>
        <taxon>Peptococcaceae</taxon>
        <taxon>Desulforamulus</taxon>
    </lineage>
</organism>
<dbReference type="STRING" id="696281.Desru_1342"/>
<dbReference type="GO" id="GO:0003844">
    <property type="term" value="F:1,4-alpha-glucan branching enzyme activity"/>
    <property type="evidence" value="ECO:0007669"/>
    <property type="project" value="InterPro"/>
</dbReference>
<dbReference type="RefSeq" id="WP_013841386.1">
    <property type="nucleotide sequence ID" value="NC_015589.1"/>
</dbReference>
<dbReference type="HOGENOM" id="CLU_008192_1_0_9"/>
<dbReference type="KEGG" id="dru:Desru_1342"/>
<feature type="active site" description="Proton donor" evidence="3">
    <location>
        <position position="352"/>
    </location>
</feature>
<dbReference type="InterPro" id="IPR015293">
    <property type="entry name" value="BE_C"/>
</dbReference>
<feature type="domain" description="Glycoside hydrolase family 57 N-terminal" evidence="6">
    <location>
        <begin position="7"/>
        <end position="327"/>
    </location>
</feature>
<dbReference type="PANTHER" id="PTHR41695">
    <property type="entry name" value="1,4-ALPHA-GLUCAN BRANCHING ENZYME RV3031-RELATED"/>
    <property type="match status" value="1"/>
</dbReference>
<evidence type="ECO:0000259" key="6">
    <source>
        <dbReference type="Pfam" id="PF03065"/>
    </source>
</evidence>
<dbReference type="InterPro" id="IPR040042">
    <property type="entry name" value="Branching_enz_MT3115-like"/>
</dbReference>
<evidence type="ECO:0000256" key="2">
    <source>
        <dbReference type="ARBA" id="ARBA00023277"/>
    </source>
</evidence>
<sequence length="538" mass="63311">MAKGYLAMVMHAHLPYVRHPETEHFLEEKWFYEALTETYIPMLDVFEGLVRDNVPFRLTFSISPPLLSMLTDPLLQQRYIRHLEKLMELAHKEEGKTYGSPYHQAALMYKQKFQRAYEIFVHHYQGNLVQAFKRLQDLNRLEITTCAATHGFLPLMIHNKEAVRAQIEIAVNLHRQHFGCSPRGIWLPECGYAEGVDEILKEFGLQFFFTDSHGLLFAAHRPRYGVYAPLYCPSGVAAFGRDLESSKQVWSAQEGYPGDVDYREFYRDIGYDREYEYIKDYIHPDGIRIHTGMKYYRVTGKVDLADKQPYHPEWARNKADTHAGNFMFNREKQIEFLASLMDRPPVIVAPYDAELFGHWWYEGPMWLDFLIRKIAYDQDTIEMITPSDYLQKHKCNQVTRPCPSTWGSSGYNEVWLNEKNQWIYRHLHMAADRMRELADLFPQAEGNLLRALNQAGRELLLAQSSDWAFIISTGTMVPYAERRTKQHLANFLRLYHEIKYCRIDENFIAHLEWQNNIFPDLHYRSWRTRNTPALSAIS</sequence>
<dbReference type="Gene3D" id="3.20.110.10">
    <property type="entry name" value="Glycoside hydrolase 38, N terminal domain"/>
    <property type="match status" value="1"/>
</dbReference>
<accession>F6DPN8</accession>
<feature type="binding site" evidence="4">
    <location>
        <position position="466"/>
    </location>
    <ligand>
        <name>substrate</name>
    </ligand>
</feature>
<reference evidence="9" key="1">
    <citation type="submission" date="2011-05" db="EMBL/GenBank/DDBJ databases">
        <title>Complete sequence of Desulfotomaculum ruminis DSM 2154.</title>
        <authorList>
            <person name="Lucas S."/>
            <person name="Copeland A."/>
            <person name="Lapidus A."/>
            <person name="Cheng J.-F."/>
            <person name="Goodwin L."/>
            <person name="Pitluck S."/>
            <person name="Lu M."/>
            <person name="Detter J.C."/>
            <person name="Han C."/>
            <person name="Tapia R."/>
            <person name="Land M."/>
            <person name="Hauser L."/>
            <person name="Kyrpides N."/>
            <person name="Ivanova N."/>
            <person name="Mikhailova N."/>
            <person name="Pagani I."/>
            <person name="Stams A.J.M."/>
            <person name="Plugge C.M."/>
            <person name="Muyzer G."/>
            <person name="Kuever J."/>
            <person name="Parshina S.N."/>
            <person name="Ivanova A.E."/>
            <person name="Nazina T.N."/>
            <person name="Brambilla E."/>
            <person name="Spring S."/>
            <person name="Klenk H.-P."/>
            <person name="Woyke T."/>
        </authorList>
    </citation>
    <scope>NUCLEOTIDE SEQUENCE [LARGE SCALE GENOMIC DNA]</scope>
    <source>
        <strain evidence="9">ATCC 23193 / DSM 2154 / NCIB 8452 / DL</strain>
    </source>
</reference>
<dbReference type="Pfam" id="PF09210">
    <property type="entry name" value="BE_C"/>
    <property type="match status" value="1"/>
</dbReference>
<dbReference type="Pfam" id="PF03065">
    <property type="entry name" value="Glyco_hydro_57"/>
    <property type="match status" value="1"/>
</dbReference>
<dbReference type="SUPFAM" id="SSF88688">
    <property type="entry name" value="Families 57/38 glycoside transferase middle domain"/>
    <property type="match status" value="1"/>
</dbReference>
<dbReference type="SUPFAM" id="SSF88713">
    <property type="entry name" value="Glycoside hydrolase/deacetylase"/>
    <property type="match status" value="1"/>
</dbReference>
<dbReference type="InterPro" id="IPR011330">
    <property type="entry name" value="Glyco_hydro/deAcase_b/a-brl"/>
</dbReference>
<feature type="domain" description="1,4-alpha-glucan branching enzyme C-terminal" evidence="7">
    <location>
        <begin position="426"/>
        <end position="526"/>
    </location>
</feature>
<dbReference type="OrthoDB" id="9803279at2"/>
<evidence type="ECO:0000313" key="8">
    <source>
        <dbReference type="EMBL" id="AEG59615.1"/>
    </source>
</evidence>
<evidence type="ECO:0000256" key="1">
    <source>
        <dbReference type="ARBA" id="ARBA00006821"/>
    </source>
</evidence>